<dbReference type="InterPro" id="IPR036928">
    <property type="entry name" value="AS_sf"/>
</dbReference>
<dbReference type="InterPro" id="IPR023631">
    <property type="entry name" value="Amidase_dom"/>
</dbReference>
<dbReference type="EMBL" id="CP089982">
    <property type="protein sequence ID" value="WXA96892.1"/>
    <property type="molecule type" value="Genomic_DNA"/>
</dbReference>
<evidence type="ECO:0000313" key="2">
    <source>
        <dbReference type="EMBL" id="WXA96892.1"/>
    </source>
</evidence>
<dbReference type="Proteomes" id="UP001379533">
    <property type="component" value="Chromosome"/>
</dbReference>
<dbReference type="InterPro" id="IPR000120">
    <property type="entry name" value="Amidase"/>
</dbReference>
<keyword evidence="3" id="KW-1185">Reference proteome</keyword>
<accession>A0ABZ2KH67</accession>
<dbReference type="Gene3D" id="3.90.1300.10">
    <property type="entry name" value="Amidase signature (AS) domain"/>
    <property type="match status" value="1"/>
</dbReference>
<dbReference type="SUPFAM" id="SSF75304">
    <property type="entry name" value="Amidase signature (AS) enzymes"/>
    <property type="match status" value="1"/>
</dbReference>
<organism evidence="2 3">
    <name type="scientific">Pendulispora brunnea</name>
    <dbReference type="NCBI Taxonomy" id="2905690"/>
    <lineage>
        <taxon>Bacteria</taxon>
        <taxon>Pseudomonadati</taxon>
        <taxon>Myxococcota</taxon>
        <taxon>Myxococcia</taxon>
        <taxon>Myxococcales</taxon>
        <taxon>Sorangiineae</taxon>
        <taxon>Pendulisporaceae</taxon>
        <taxon>Pendulispora</taxon>
    </lineage>
</organism>
<proteinExistence type="predicted"/>
<feature type="domain" description="Amidase" evidence="1">
    <location>
        <begin position="131"/>
        <end position="535"/>
    </location>
</feature>
<sequence>MPRRLPPAPRLSGAFLRAAARAARTKTGSVAVYHALRADLKIGELEELPAEARGGPPLHNRVVAARPPRAAEDARLPLPAPPWSGTSASYVAHYTQGTLTPEDVVVRCLAAARELAGRMPTVGPLHEEMPKKAALGEASESRARYAAKAPRGSFDGVPFAVKEQTAVRGFARQVGTIFIDPMPMKEDGTCVAELRRAGALVLGTTPMTELGMSPSGQNKHRRLPKNPHDPRHIAGGSSTGSGVAVATGLVPFALGADGGGSIRIPSAINGVFGIKPTWGRVSRAGDYAVDSTVAHVGPIASSTADLARVLEAISGPDPLDPETLFAAPAKPAAGEFLAALGRGVRGLVIGVDEEEWADASPSVQRAGQDALRALEREGATLQRVRIGLARQAPLIGYMAIGLETRGALQVDWKRHAGDMGYDLQIAMAALGEAKATDHVDAQRLRSGLRREVAGVFQRVDLLALPTTVDTATAASEDEMASGFLDARVLAGLVRFNFLANLTGLPALSAPVGLDARLLPIGLQLVGDAWDEATVLAASAHLERLGAAKVERPAVSVRILP</sequence>
<dbReference type="RefSeq" id="WP_394847507.1">
    <property type="nucleotide sequence ID" value="NZ_CP089982.1"/>
</dbReference>
<dbReference type="PANTHER" id="PTHR11895">
    <property type="entry name" value="TRANSAMIDASE"/>
    <property type="match status" value="1"/>
</dbReference>
<evidence type="ECO:0000259" key="1">
    <source>
        <dbReference type="Pfam" id="PF01425"/>
    </source>
</evidence>
<name>A0ABZ2KH67_9BACT</name>
<evidence type="ECO:0000313" key="3">
    <source>
        <dbReference type="Proteomes" id="UP001379533"/>
    </source>
</evidence>
<gene>
    <name evidence="2" type="ORF">LZC95_08585</name>
</gene>
<reference evidence="2 3" key="1">
    <citation type="submission" date="2021-12" db="EMBL/GenBank/DDBJ databases">
        <title>Discovery of the Pendulisporaceae a myxobacterial family with distinct sporulation behavior and unique specialized metabolism.</title>
        <authorList>
            <person name="Garcia R."/>
            <person name="Popoff A."/>
            <person name="Bader C.D."/>
            <person name="Loehr J."/>
            <person name="Walesch S."/>
            <person name="Walt C."/>
            <person name="Boldt J."/>
            <person name="Bunk B."/>
            <person name="Haeckl F.J.F.P.J."/>
            <person name="Gunesch A.P."/>
            <person name="Birkelbach J."/>
            <person name="Nuebel U."/>
            <person name="Pietschmann T."/>
            <person name="Bach T."/>
            <person name="Mueller R."/>
        </authorList>
    </citation>
    <scope>NUCLEOTIDE SEQUENCE [LARGE SCALE GENOMIC DNA]</scope>
    <source>
        <strain evidence="2 3">MSr12523</strain>
    </source>
</reference>
<protein>
    <submittedName>
        <fullName evidence="2">Amidase</fullName>
    </submittedName>
</protein>
<dbReference type="Pfam" id="PF01425">
    <property type="entry name" value="Amidase"/>
    <property type="match status" value="1"/>
</dbReference>
<dbReference type="PANTHER" id="PTHR11895:SF67">
    <property type="entry name" value="AMIDASE DOMAIN-CONTAINING PROTEIN"/>
    <property type="match status" value="1"/>
</dbReference>